<dbReference type="PANTHER" id="PTHR19879">
    <property type="entry name" value="TRANSCRIPTION INITIATION FACTOR TFIID"/>
    <property type="match status" value="1"/>
</dbReference>
<gene>
    <name evidence="3" type="ORF">ACFPIJ_46125</name>
</gene>
<keyword evidence="2" id="KW-1133">Transmembrane helix</keyword>
<dbReference type="PANTHER" id="PTHR19879:SF9">
    <property type="entry name" value="TRANSCRIPTION INITIATION FACTOR TFIID SUBUNIT 5"/>
    <property type="match status" value="1"/>
</dbReference>
<evidence type="ECO:0000256" key="1">
    <source>
        <dbReference type="PROSITE-ProRule" id="PRU00221"/>
    </source>
</evidence>
<organism evidence="3 4">
    <name type="scientific">Dactylosporangium cerinum</name>
    <dbReference type="NCBI Taxonomy" id="1434730"/>
    <lineage>
        <taxon>Bacteria</taxon>
        <taxon>Bacillati</taxon>
        <taxon>Actinomycetota</taxon>
        <taxon>Actinomycetes</taxon>
        <taxon>Micromonosporales</taxon>
        <taxon>Micromonosporaceae</taxon>
        <taxon>Dactylosporangium</taxon>
    </lineage>
</organism>
<keyword evidence="2" id="KW-0812">Transmembrane</keyword>
<keyword evidence="2" id="KW-0472">Membrane</keyword>
<keyword evidence="1" id="KW-0853">WD repeat</keyword>
<dbReference type="Pfam" id="PF00400">
    <property type="entry name" value="WD40"/>
    <property type="match status" value="3"/>
</dbReference>
<dbReference type="SMART" id="SM00320">
    <property type="entry name" value="WD40"/>
    <property type="match status" value="5"/>
</dbReference>
<dbReference type="Proteomes" id="UP001595912">
    <property type="component" value="Unassembled WGS sequence"/>
</dbReference>
<name>A0ABV9W946_9ACTN</name>
<dbReference type="EMBL" id="JBHSIU010000069">
    <property type="protein sequence ID" value="MFC5005201.1"/>
    <property type="molecule type" value="Genomic_DNA"/>
</dbReference>
<dbReference type="PROSITE" id="PS50082">
    <property type="entry name" value="WD_REPEATS_2"/>
    <property type="match status" value="2"/>
</dbReference>
<dbReference type="InterPro" id="IPR011044">
    <property type="entry name" value="Quino_amine_DH_bsu"/>
</dbReference>
<dbReference type="Gene3D" id="2.130.10.10">
    <property type="entry name" value="YVTN repeat-like/Quinoprotein amine dehydrogenase"/>
    <property type="match status" value="1"/>
</dbReference>
<dbReference type="InterPro" id="IPR015943">
    <property type="entry name" value="WD40/YVTN_repeat-like_dom_sf"/>
</dbReference>
<keyword evidence="4" id="KW-1185">Reference proteome</keyword>
<accession>A0ABV9W946</accession>
<dbReference type="RefSeq" id="WP_380125826.1">
    <property type="nucleotide sequence ID" value="NZ_JBHSIU010000069.1"/>
</dbReference>
<feature type="repeat" description="WD" evidence="1">
    <location>
        <begin position="271"/>
        <end position="305"/>
    </location>
</feature>
<reference evidence="4" key="1">
    <citation type="journal article" date="2019" name="Int. J. Syst. Evol. Microbiol.">
        <title>The Global Catalogue of Microorganisms (GCM) 10K type strain sequencing project: providing services to taxonomists for standard genome sequencing and annotation.</title>
        <authorList>
            <consortium name="The Broad Institute Genomics Platform"/>
            <consortium name="The Broad Institute Genome Sequencing Center for Infectious Disease"/>
            <person name="Wu L."/>
            <person name="Ma J."/>
        </authorList>
    </citation>
    <scope>NUCLEOTIDE SEQUENCE [LARGE SCALE GENOMIC DNA]</scope>
    <source>
        <strain evidence="4">CGMCC 4.7152</strain>
    </source>
</reference>
<evidence type="ECO:0000313" key="4">
    <source>
        <dbReference type="Proteomes" id="UP001595912"/>
    </source>
</evidence>
<sequence>MTFQRRGHADDQVRRVLVQADDLVQEHLTVNVNVGMADLMERRARRDRYARPLTRRLRQPFMRRWRPLEPLVVIDPPHVVKADGQQASTRPLPLLRGLQRRTTMPVTVATAAITVAVGLVVGFEQRQQDYVTRDKPAVIHLRDTSGRIAEVVFSPHGDVLAIVNSKTGTVQFWNPTSGRPIGQPLRHSGVTAAAFSPDGRTLVTAGLDETTVWNLTTPSPAARSQYLTGVTAVALTLDGRALATAGPAGLKLWNPVSGKTEQSLSITTGATAVAFSPDRTLLAAASSADGTVQLWNPATGRPIGQPLRHSGVTAVAFTPNSTLLATASSADGIVRLWQLK</sequence>
<evidence type="ECO:0000313" key="3">
    <source>
        <dbReference type="EMBL" id="MFC5005201.1"/>
    </source>
</evidence>
<proteinExistence type="predicted"/>
<comment type="caution">
    <text evidence="3">The sequence shown here is derived from an EMBL/GenBank/DDBJ whole genome shotgun (WGS) entry which is preliminary data.</text>
</comment>
<evidence type="ECO:0000256" key="2">
    <source>
        <dbReference type="SAM" id="Phobius"/>
    </source>
</evidence>
<feature type="repeat" description="WD" evidence="1">
    <location>
        <begin position="312"/>
        <end position="340"/>
    </location>
</feature>
<dbReference type="PROSITE" id="PS50294">
    <property type="entry name" value="WD_REPEATS_REGION"/>
    <property type="match status" value="1"/>
</dbReference>
<feature type="transmembrane region" description="Helical" evidence="2">
    <location>
        <begin position="104"/>
        <end position="123"/>
    </location>
</feature>
<protein>
    <submittedName>
        <fullName evidence="3">WD40 repeat domain-containing protein</fullName>
    </submittedName>
</protein>
<dbReference type="SUPFAM" id="SSF50969">
    <property type="entry name" value="YVTN repeat-like/Quinoprotein amine dehydrogenase"/>
    <property type="match status" value="1"/>
</dbReference>
<dbReference type="InterPro" id="IPR001680">
    <property type="entry name" value="WD40_rpt"/>
</dbReference>